<dbReference type="PANTHER" id="PTHR24423:SF633">
    <property type="entry name" value="ETHYLENE RECEPTOR 2"/>
    <property type="match status" value="1"/>
</dbReference>
<proteinExistence type="evidence at transcript level"/>
<evidence type="ECO:0000256" key="4">
    <source>
        <dbReference type="SAM" id="SignalP"/>
    </source>
</evidence>
<dbReference type="FunFam" id="3.40.50.2300:FF:000240">
    <property type="entry name" value="Ethylene receptor"/>
    <property type="match status" value="1"/>
</dbReference>
<dbReference type="SUPFAM" id="SSF52172">
    <property type="entry name" value="CheY-like"/>
    <property type="match status" value="1"/>
</dbReference>
<dbReference type="EC" id="2.7.13.3" evidence="2"/>
<evidence type="ECO:0000256" key="1">
    <source>
        <dbReference type="ARBA" id="ARBA00000085"/>
    </source>
</evidence>
<reference evidence="6" key="1">
    <citation type="journal article" date="2009" name="PLoS Genet.">
        <title>Sequencing, mapping, and analysis of 27,455 maize full-length cDNAs.</title>
        <authorList>
            <person name="Soderlund C."/>
            <person name="Descour A."/>
            <person name="Kudrna D."/>
            <person name="Bomhoff M."/>
            <person name="Boyd L."/>
            <person name="Currie J."/>
            <person name="Angelova A."/>
            <person name="Collura K."/>
            <person name="Wissotski M."/>
            <person name="Ashley E."/>
            <person name="Morrow D."/>
            <person name="Fernandes J."/>
            <person name="Walbot V."/>
            <person name="Yu Y."/>
        </authorList>
    </citation>
    <scope>NUCLEOTIDE SEQUENCE</scope>
    <source>
        <strain evidence="6">B73</strain>
    </source>
</reference>
<dbReference type="EMBL" id="BT036014">
    <property type="protein sequence ID" value="ACF81019.1"/>
    <property type="molecule type" value="mRNA"/>
</dbReference>
<keyword evidence="3" id="KW-0597">Phosphoprotein</keyword>
<accession>B4FFX6</accession>
<feature type="domain" description="Response regulatory" evidence="5">
    <location>
        <begin position="113"/>
        <end position="231"/>
    </location>
</feature>
<dbReference type="GO" id="GO:0004673">
    <property type="term" value="F:protein histidine kinase activity"/>
    <property type="evidence" value="ECO:0007669"/>
    <property type="project" value="UniProtKB-EC"/>
</dbReference>
<dbReference type="PROSITE" id="PS50110">
    <property type="entry name" value="RESPONSE_REGULATORY"/>
    <property type="match status" value="1"/>
</dbReference>
<dbReference type="Pfam" id="PF00072">
    <property type="entry name" value="Response_reg"/>
    <property type="match status" value="1"/>
</dbReference>
<dbReference type="GO" id="GO:0046872">
    <property type="term" value="F:metal ion binding"/>
    <property type="evidence" value="ECO:0007669"/>
    <property type="project" value="UniProtKB-KW"/>
</dbReference>
<evidence type="ECO:0000313" key="6">
    <source>
        <dbReference type="EMBL" id="ACF81019.1"/>
    </source>
</evidence>
<organism evidence="6">
    <name type="scientific">Zea mays</name>
    <name type="common">Maize</name>
    <dbReference type="NCBI Taxonomy" id="4577"/>
    <lineage>
        <taxon>Eukaryota</taxon>
        <taxon>Viridiplantae</taxon>
        <taxon>Streptophyta</taxon>
        <taxon>Embryophyta</taxon>
        <taxon>Tracheophyta</taxon>
        <taxon>Spermatophyta</taxon>
        <taxon>Magnoliopsida</taxon>
        <taxon>Liliopsida</taxon>
        <taxon>Poales</taxon>
        <taxon>Poaceae</taxon>
        <taxon>PACMAD clade</taxon>
        <taxon>Panicoideae</taxon>
        <taxon>Andropogonodae</taxon>
        <taxon>Andropogoneae</taxon>
        <taxon>Tripsacinae</taxon>
        <taxon>Zea</taxon>
    </lineage>
</organism>
<feature type="chain" id="PRO_5009948089" description="histidine kinase" evidence="4">
    <location>
        <begin position="32"/>
        <end position="234"/>
    </location>
</feature>
<name>B4FFX6_MAIZE</name>
<keyword evidence="4" id="KW-0732">Signal</keyword>
<evidence type="ECO:0000259" key="5">
    <source>
        <dbReference type="PROSITE" id="PS50110"/>
    </source>
</evidence>
<feature type="modified residue" description="4-aspartylphosphate" evidence="3">
    <location>
        <position position="163"/>
    </location>
</feature>
<dbReference type="InterPro" id="IPR001789">
    <property type="entry name" value="Sig_transdc_resp-reg_receiver"/>
</dbReference>
<dbReference type="GO" id="GO:0000160">
    <property type="term" value="P:phosphorelay signal transduction system"/>
    <property type="evidence" value="ECO:0007669"/>
    <property type="project" value="InterPro"/>
</dbReference>
<sequence length="234" mass="24774">MVVGTAPCGVSVSSVWILLLLSSLLLSPSAASVDFGHCGCDDADDGALSSTYNILQCQKMMNGNIWSVSDSKSVGETIMLVLQFQLQPLTAVSSAASSDLSRSSAIPNFNGLRVLLADSDDTNRAVTHRLLEKLGCRVLSVASGVQCTSSFAAEPSFQLVVLDLALQRTDGLEVARAIRKFSSNSWLPLIVALAARIDDKVRDGCQRSGISGLIQKPATLAALGDELYRVLQNS</sequence>
<dbReference type="InterPro" id="IPR011006">
    <property type="entry name" value="CheY-like_superfamily"/>
</dbReference>
<evidence type="ECO:0000256" key="3">
    <source>
        <dbReference type="PROSITE-ProRule" id="PRU00169"/>
    </source>
</evidence>
<dbReference type="SMART" id="SM00448">
    <property type="entry name" value="REC"/>
    <property type="match status" value="1"/>
</dbReference>
<protein>
    <recommendedName>
        <fullName evidence="2">histidine kinase</fullName>
        <ecNumber evidence="2">2.7.13.3</ecNumber>
    </recommendedName>
</protein>
<feature type="signal peptide" evidence="4">
    <location>
        <begin position="1"/>
        <end position="31"/>
    </location>
</feature>
<dbReference type="PANTHER" id="PTHR24423">
    <property type="entry name" value="TWO-COMPONENT SENSOR HISTIDINE KINASE"/>
    <property type="match status" value="1"/>
</dbReference>
<dbReference type="AlphaFoldDB" id="B4FFX6"/>
<dbReference type="Gene3D" id="3.40.50.2300">
    <property type="match status" value="1"/>
</dbReference>
<dbReference type="GO" id="GO:0005524">
    <property type="term" value="F:ATP binding"/>
    <property type="evidence" value="ECO:0007669"/>
    <property type="project" value="UniProtKB-KW"/>
</dbReference>
<dbReference type="HOGENOM" id="CLU_000445_69_12_1"/>
<comment type="catalytic activity">
    <reaction evidence="1">
        <text>ATP + protein L-histidine = ADP + protein N-phospho-L-histidine.</text>
        <dbReference type="EC" id="2.7.13.3"/>
    </reaction>
</comment>
<evidence type="ECO:0000256" key="2">
    <source>
        <dbReference type="ARBA" id="ARBA00012438"/>
    </source>
</evidence>